<reference evidence="2 3" key="1">
    <citation type="submission" date="2020-07" db="EMBL/GenBank/DDBJ databases">
        <title>Sequencing the genomes of 1000 actinobacteria strains.</title>
        <authorList>
            <person name="Klenk H.-P."/>
        </authorList>
    </citation>
    <scope>NUCLEOTIDE SEQUENCE [LARGE SCALE GENOMIC DNA]</scope>
    <source>
        <strain evidence="2 3">DSM 44121</strain>
    </source>
</reference>
<dbReference type="Proteomes" id="UP000540568">
    <property type="component" value="Unassembled WGS sequence"/>
</dbReference>
<accession>A0A7W3J6K3</accession>
<evidence type="ECO:0000313" key="3">
    <source>
        <dbReference type="Proteomes" id="UP000540568"/>
    </source>
</evidence>
<feature type="region of interest" description="Disordered" evidence="1">
    <location>
        <begin position="302"/>
        <end position="322"/>
    </location>
</feature>
<proteinExistence type="predicted"/>
<comment type="caution">
    <text evidence="2">The sequence shown here is derived from an EMBL/GenBank/DDBJ whole genome shotgun (WGS) entry which is preliminary data.</text>
</comment>
<feature type="compositionally biased region" description="Basic and acidic residues" evidence="1">
    <location>
        <begin position="1"/>
        <end position="11"/>
    </location>
</feature>
<dbReference type="AlphaFoldDB" id="A0A7W3J6K3"/>
<feature type="region of interest" description="Disordered" evidence="1">
    <location>
        <begin position="1"/>
        <end position="52"/>
    </location>
</feature>
<dbReference type="RefSeq" id="WP_182614830.1">
    <property type="nucleotide sequence ID" value="NZ_BAAATF010000005.1"/>
</dbReference>
<dbReference type="EMBL" id="JACGWV010000001">
    <property type="protein sequence ID" value="MBA8807217.1"/>
    <property type="molecule type" value="Genomic_DNA"/>
</dbReference>
<evidence type="ECO:0000256" key="1">
    <source>
        <dbReference type="SAM" id="MobiDB-lite"/>
    </source>
</evidence>
<feature type="compositionally biased region" description="Low complexity" evidence="1">
    <location>
        <begin position="40"/>
        <end position="50"/>
    </location>
</feature>
<sequence>MTTSDTRRLDDEPTAPSTADDATTTRPVGRTYAGRSLTGAEAPTAAPTTTRLDVEDGLVPDVTADLELAVELADEIALTLRLHSTLEPGDRAADAETVDAGSDGNDAAPAVQLWVDAGEVLARFGVDGWAEYSRLDEQIRELHETFGPQHPLTRSAMADRDAVDALSQRDEAAYQEALVAAVEQVALERGIEVEVLPLRMAQNLSAGPERAESQAASLRAAAERRAVLPQLGRAPGDLTSGEVVAAVRAAGRTYLERIGTGERPEPVAGHDQLEEQLETELEADELLPDVPGPVVAELIPGLLTDPRLVDDPPAADDDASSR</sequence>
<evidence type="ECO:0000313" key="2">
    <source>
        <dbReference type="EMBL" id="MBA8807217.1"/>
    </source>
</evidence>
<feature type="compositionally biased region" description="Low complexity" evidence="1">
    <location>
        <begin position="14"/>
        <end position="27"/>
    </location>
</feature>
<organism evidence="2 3">
    <name type="scientific">Promicromonospora sukumoe</name>
    <dbReference type="NCBI Taxonomy" id="88382"/>
    <lineage>
        <taxon>Bacteria</taxon>
        <taxon>Bacillati</taxon>
        <taxon>Actinomycetota</taxon>
        <taxon>Actinomycetes</taxon>
        <taxon>Micrococcales</taxon>
        <taxon>Promicromonosporaceae</taxon>
        <taxon>Promicromonospora</taxon>
    </lineage>
</organism>
<gene>
    <name evidence="2" type="ORF">FHX71_001159</name>
</gene>
<keyword evidence="3" id="KW-1185">Reference proteome</keyword>
<protein>
    <submittedName>
        <fullName evidence="2">Plasmid stabilization system protein ParE</fullName>
    </submittedName>
</protein>
<name>A0A7W3J6K3_9MICO</name>
<feature type="compositionally biased region" description="Acidic residues" evidence="1">
    <location>
        <begin position="313"/>
        <end position="322"/>
    </location>
</feature>